<reference evidence="1 2" key="1">
    <citation type="submission" date="2019-07" db="EMBL/GenBank/DDBJ databases">
        <authorList>
            <person name="Jastrzebski P J."/>
            <person name="Paukszto L."/>
            <person name="Jastrzebski P J."/>
        </authorList>
    </citation>
    <scope>NUCLEOTIDE SEQUENCE [LARGE SCALE GENOMIC DNA]</scope>
    <source>
        <strain evidence="1 2">WMS-il1</strain>
    </source>
</reference>
<feature type="non-terminal residue" evidence="1">
    <location>
        <position position="87"/>
    </location>
</feature>
<organism evidence="1 2">
    <name type="scientific">Hymenolepis diminuta</name>
    <name type="common">Rat tapeworm</name>
    <dbReference type="NCBI Taxonomy" id="6216"/>
    <lineage>
        <taxon>Eukaryota</taxon>
        <taxon>Metazoa</taxon>
        <taxon>Spiralia</taxon>
        <taxon>Lophotrochozoa</taxon>
        <taxon>Platyhelminthes</taxon>
        <taxon>Cestoda</taxon>
        <taxon>Eucestoda</taxon>
        <taxon>Cyclophyllidea</taxon>
        <taxon>Hymenolepididae</taxon>
        <taxon>Hymenolepis</taxon>
    </lineage>
</organism>
<accession>A0A564YKA0</accession>
<dbReference type="AlphaFoldDB" id="A0A564YKA0"/>
<keyword evidence="2" id="KW-1185">Reference proteome</keyword>
<feature type="non-terminal residue" evidence="1">
    <location>
        <position position="1"/>
    </location>
</feature>
<evidence type="ECO:0000313" key="1">
    <source>
        <dbReference type="EMBL" id="VUZ47712.1"/>
    </source>
</evidence>
<name>A0A564YKA0_HYMDI</name>
<evidence type="ECO:0000313" key="2">
    <source>
        <dbReference type="Proteomes" id="UP000321570"/>
    </source>
</evidence>
<dbReference type="Proteomes" id="UP000321570">
    <property type="component" value="Unassembled WGS sequence"/>
</dbReference>
<gene>
    <name evidence="1" type="ORF">WMSIL1_LOCUS7223</name>
</gene>
<protein>
    <submittedName>
        <fullName evidence="1">Uncharacterized protein</fullName>
    </submittedName>
</protein>
<dbReference type="EMBL" id="CABIJS010000255">
    <property type="protein sequence ID" value="VUZ47712.1"/>
    <property type="molecule type" value="Genomic_DNA"/>
</dbReference>
<sequence>ASKQLKIEQLETEISKLKDELEQRDRVYDDKVMQLSSQLAEVIGSIERHAKALRESTTTTNVSLDAEGDSDLLDSLRHELESYQVQS</sequence>
<proteinExistence type="predicted"/>